<evidence type="ECO:0000256" key="2">
    <source>
        <dbReference type="ARBA" id="ARBA00023043"/>
    </source>
</evidence>
<protein>
    <submittedName>
        <fullName evidence="4">Ankyrin domain-containing protein</fullName>
    </submittedName>
</protein>
<name>A0A347TLV3_9BACT</name>
<dbReference type="Pfam" id="PF12796">
    <property type="entry name" value="Ank_2"/>
    <property type="match status" value="2"/>
</dbReference>
<dbReference type="Proteomes" id="UP000264693">
    <property type="component" value="Chromosome"/>
</dbReference>
<organism evidence="4 7">
    <name type="scientific">Malaciobacter marinus</name>
    <dbReference type="NCBI Taxonomy" id="505249"/>
    <lineage>
        <taxon>Bacteria</taxon>
        <taxon>Pseudomonadati</taxon>
        <taxon>Campylobacterota</taxon>
        <taxon>Epsilonproteobacteria</taxon>
        <taxon>Campylobacterales</taxon>
        <taxon>Arcobacteraceae</taxon>
        <taxon>Malaciobacter</taxon>
    </lineage>
</organism>
<evidence type="ECO:0000313" key="6">
    <source>
        <dbReference type="Proteomes" id="UP000224740"/>
    </source>
</evidence>
<dbReference type="InterPro" id="IPR036770">
    <property type="entry name" value="Ankyrin_rpt-contain_sf"/>
</dbReference>
<evidence type="ECO:0000256" key="1">
    <source>
        <dbReference type="ARBA" id="ARBA00022737"/>
    </source>
</evidence>
<reference evidence="5" key="2">
    <citation type="submission" date="2017-09" db="EMBL/GenBank/DDBJ databases">
        <authorList>
            <person name="Perez-Cataluna A."/>
            <person name="Figueras M.J."/>
            <person name="Salas-Masso N."/>
        </authorList>
    </citation>
    <scope>NUCLEOTIDE SEQUENCE</scope>
    <source>
        <strain evidence="5">CECT 7727</strain>
    </source>
</reference>
<dbReference type="InterPro" id="IPR002110">
    <property type="entry name" value="Ankyrin_rpt"/>
</dbReference>
<evidence type="ECO:0000313" key="5">
    <source>
        <dbReference type="EMBL" id="PHO14454.1"/>
    </source>
</evidence>
<dbReference type="PROSITE" id="PS50088">
    <property type="entry name" value="ANK_REPEAT"/>
    <property type="match status" value="2"/>
</dbReference>
<dbReference type="SUPFAM" id="SSF48403">
    <property type="entry name" value="Ankyrin repeat"/>
    <property type="match status" value="2"/>
</dbReference>
<dbReference type="RefSeq" id="WP_099312022.1">
    <property type="nucleotide sequence ID" value="NZ_CP032101.1"/>
</dbReference>
<dbReference type="EMBL" id="NXAO01000054">
    <property type="protein sequence ID" value="PHO14454.1"/>
    <property type="molecule type" value="Genomic_DNA"/>
</dbReference>
<dbReference type="PANTHER" id="PTHR24198">
    <property type="entry name" value="ANKYRIN REPEAT AND PROTEIN KINASE DOMAIN-CONTAINING PROTEIN"/>
    <property type="match status" value="1"/>
</dbReference>
<evidence type="ECO:0000256" key="3">
    <source>
        <dbReference type="PROSITE-ProRule" id="PRU00023"/>
    </source>
</evidence>
<evidence type="ECO:0000313" key="7">
    <source>
        <dbReference type="Proteomes" id="UP000264693"/>
    </source>
</evidence>
<feature type="repeat" description="ANK" evidence="3">
    <location>
        <begin position="337"/>
        <end position="369"/>
    </location>
</feature>
<keyword evidence="6" id="KW-1185">Reference proteome</keyword>
<reference evidence="4 7" key="3">
    <citation type="submission" date="2018-08" db="EMBL/GenBank/DDBJ databases">
        <title>Complete genome of the Arcobacter marinus type strain JCM 15502.</title>
        <authorList>
            <person name="Miller W.G."/>
            <person name="Yee E."/>
            <person name="Huynh S."/>
            <person name="Parker C.T."/>
        </authorList>
    </citation>
    <scope>NUCLEOTIDE SEQUENCE [LARGE SCALE GENOMIC DNA]</scope>
    <source>
        <strain evidence="4 7">JCM 15502</strain>
    </source>
</reference>
<sequence>MSFFKKFLNMNSNPTDNELVEAIKQDNVKKVEKLLDIEDINKEDEDFKRPIDFALEYSSVKVMKYLIENNAILEDTIQGDNIMSYLIKKDASLEMLEYMHSINSSDSTVNGKVLIELALNNTNSFDTFKFIFENFGVEREEGKRYLIHDIVDSKKFDLNLKVKLLKLLIEEYDFDINHSQNELPASSRVFNQRDMELLKELIKLGVCINAIAKQLSSFLEQKEIKKLSPYVLKNKLNKPEYILGLLDFDSFKEYIELLEDVKDKELLINISKSMMLHDKEKVKLAQLALQKGANINELNNDGHRVNALYTYTAYFSVQSNTTFIDFLLENGAQIECNGHSAFFNVVNDNDIKCTKYLISKGANINFVNYFDNTVMNFIIHPKANFKNAQERVQMFDLLLENGLDINLPISHYQDSSSNTTPILEAVADVAPSELLEHIIDKFSSLEVNSLTMEYVIKRKDIPLEVKKRVIAKNPYVVFENEEYCKVRSESFASNILGMALFEKDEELVNYILDTYIDIKAYSEANSYIMKAVYYQFDIQTIKKLIKADPDLNRVYYIFPDEPETQTVVSSLIRGYDNFEIDEDFKVEILQCLKDNGAIIDTYLERINKTKTHLDSVGILINQVVNRLKFEPKVLDFLLDNGVDPYKPVANLNESQMHSIVNRFRLASDELCLQHLEYFESKGYKVDLEHKNSFDTDIFLGACMMNRPKVLKWLINKGANIHVIGGFDNSPALHKAISNYNDNDNIARAESVRVLVEAGCDIEQIDVEQFTPLMSAANYGCFEALRVLLELNANADFFNEEGQSAAHRAILGNETYEDEENPELIRAKMLAALKDAGANLDKGSKNIVPVLHMSILENKQQIFNTLLKLELDLNAQDMNGRTPIMIAIAYGDMYYVNRLMNNKEIDFKVIDFNNESIHFSAVMRSDKTSAKMLKFFLQQGIEITSGRDGLSLLHVVGYYANEYVLDIVKEFFEDMNIKDSQGFTPLMWASYSNLDIEQDKRVEVIKQFLENGANINERLDNGMNALALSVLAGFVDVTDELISQGCDIQVALNSLNQIEEVPTDALEYLKSRL</sequence>
<dbReference type="Proteomes" id="UP000224740">
    <property type="component" value="Unassembled WGS sequence"/>
</dbReference>
<dbReference type="Gene3D" id="1.25.40.20">
    <property type="entry name" value="Ankyrin repeat-containing domain"/>
    <property type="match status" value="4"/>
</dbReference>
<dbReference type="AlphaFoldDB" id="A0A347TLV3"/>
<feature type="repeat" description="ANK" evidence="3">
    <location>
        <begin position="767"/>
        <end position="799"/>
    </location>
</feature>
<dbReference type="PANTHER" id="PTHR24198:SF165">
    <property type="entry name" value="ANKYRIN REPEAT-CONTAINING PROTEIN-RELATED"/>
    <property type="match status" value="1"/>
</dbReference>
<dbReference type="EMBL" id="CP032101">
    <property type="protein sequence ID" value="AXX87581.1"/>
    <property type="molecule type" value="Genomic_DNA"/>
</dbReference>
<dbReference type="KEGG" id="amar:AMRN_1854"/>
<keyword evidence="1" id="KW-0677">Repeat</keyword>
<reference evidence="6" key="1">
    <citation type="submission" date="2017-09" db="EMBL/GenBank/DDBJ databases">
        <title>Arcobacter canalis sp. nov., a new species isolated from a water canal contaminated with urban sewage.</title>
        <authorList>
            <person name="Perez-Cataluna A."/>
            <person name="Salas-Masso N."/>
            <person name="Figueras M.J."/>
        </authorList>
    </citation>
    <scope>NUCLEOTIDE SEQUENCE [LARGE SCALE GENOMIC DNA]</scope>
    <source>
        <strain evidence="6">CECT 7727</strain>
    </source>
</reference>
<evidence type="ECO:0000313" key="4">
    <source>
        <dbReference type="EMBL" id="AXX87581.1"/>
    </source>
</evidence>
<gene>
    <name evidence="4" type="ORF">AMRN_1854</name>
    <name evidence="5" type="ORF">CPH92_11620</name>
</gene>
<accession>A0A347TLV3</accession>
<proteinExistence type="predicted"/>
<dbReference type="SMART" id="SM00248">
    <property type="entry name" value="ANK"/>
    <property type="match status" value="16"/>
</dbReference>
<keyword evidence="2 3" id="KW-0040">ANK repeat</keyword>